<evidence type="ECO:0000256" key="3">
    <source>
        <dbReference type="RuleBase" id="RU362073"/>
    </source>
</evidence>
<reference evidence="7 8" key="1">
    <citation type="submission" date="2018-09" db="EMBL/GenBank/DDBJ databases">
        <title>Complete genome sequence of Cupriavidus oxalaticus T2, a bacterium capable of phenol tolerance and degradation.</title>
        <authorList>
            <person name="Yan J."/>
        </authorList>
    </citation>
    <scope>NUCLEOTIDE SEQUENCE [LARGE SCALE GENOMIC DNA]</scope>
    <source>
        <strain evidence="7 8">T2</strain>
    </source>
</reference>
<feature type="domain" description="Flagellin N-terminal" evidence="4">
    <location>
        <begin position="5"/>
        <end position="141"/>
    </location>
</feature>
<accession>A0A5P3VF98</accession>
<comment type="similarity">
    <text evidence="1 3">Belongs to the bacterial flagellin family.</text>
</comment>
<keyword evidence="3" id="KW-0964">Secreted</keyword>
<comment type="subcellular location">
    <subcellularLocation>
        <location evidence="3">Secreted</location>
    </subcellularLocation>
    <subcellularLocation>
        <location evidence="3">Bacterial flagellum</location>
    </subcellularLocation>
</comment>
<dbReference type="GO" id="GO:0009288">
    <property type="term" value="C:bacterial-type flagellum"/>
    <property type="evidence" value="ECO:0007669"/>
    <property type="project" value="UniProtKB-SubCell"/>
</dbReference>
<dbReference type="Gene3D" id="6.10.280.190">
    <property type="match status" value="1"/>
</dbReference>
<dbReference type="AlphaFoldDB" id="A0A5P3VF98"/>
<evidence type="ECO:0000259" key="4">
    <source>
        <dbReference type="Pfam" id="PF00669"/>
    </source>
</evidence>
<dbReference type="Pfam" id="PF00700">
    <property type="entry name" value="Flagellin_C"/>
    <property type="match status" value="1"/>
</dbReference>
<comment type="function">
    <text evidence="3">Flagellin is the subunit protein which polymerizes to form the filaments of bacterial flagella.</text>
</comment>
<dbReference type="InterPro" id="IPR001492">
    <property type="entry name" value="Flagellin"/>
</dbReference>
<dbReference type="PRINTS" id="PR00207">
    <property type="entry name" value="FLAGELLIN"/>
</dbReference>
<dbReference type="GO" id="GO:0005198">
    <property type="term" value="F:structural molecule activity"/>
    <property type="evidence" value="ECO:0007669"/>
    <property type="project" value="UniProtKB-UniRule"/>
</dbReference>
<dbReference type="SUPFAM" id="SSF64518">
    <property type="entry name" value="Phase 1 flagellin"/>
    <property type="match status" value="1"/>
</dbReference>
<dbReference type="Gene3D" id="2.60.40.4390">
    <property type="match status" value="1"/>
</dbReference>
<dbReference type="PANTHER" id="PTHR42792">
    <property type="entry name" value="FLAGELLIN"/>
    <property type="match status" value="1"/>
</dbReference>
<evidence type="ECO:0000256" key="2">
    <source>
        <dbReference type="ARBA" id="ARBA00023143"/>
    </source>
</evidence>
<keyword evidence="7" id="KW-0282">Flagellum</keyword>
<dbReference type="Proteomes" id="UP000325743">
    <property type="component" value="Chromosome 1"/>
</dbReference>
<dbReference type="EMBL" id="CP032518">
    <property type="protein sequence ID" value="QEZ43901.1"/>
    <property type="molecule type" value="Genomic_DNA"/>
</dbReference>
<sequence>MAQVINTNSLSLMTQNNLNASQSSLNTAIQRLSSGLRINSAKDDAAGQAIANRFTANIKGLTQAQRNANDGISLAQTTEGALTEVTNNLQRVRELSVQAANGTNSADDLTSIQDEIKQRLDEIDRISAQTDFNGVKVLSSSAKALTVQVGANDGETISIDLKEISSKTLNLSGFTVAGNQQEANAAAKTSDLTAAGAVLVGGKYEIQKANDAAKMADVFGKLQNGSTVALADSVTPANNKTYTYDATNKNFAYAASDSTANVAAAIQAQATANGGTITGTITIGTEAVDVSIDGATGNLTTLDGQALYINGGELTVTNTGGATQATLSDVLTEADAGGDFDAAGAAASQFGGLTINNADSTSTAYAYNATGGGAGIPGFDYTAKISSSDLQAQIAANATPTTTYSAALGGLGGTYDLGMDGSTVKVGAADAFVDAAGNFTLDDHVVTETYSVDADGNVTDSAGKATYLDPDGKLTAEATHAGEATADPLKALDAALSTVDKLRSSLGAVQNRFDSTIANLGTTITNLSSSRSRIQDADYATEVSNMTRAQILQQAGTSVLAQANQTTQNVLSLLR</sequence>
<dbReference type="PANTHER" id="PTHR42792:SF2">
    <property type="entry name" value="FLAGELLIN"/>
    <property type="match status" value="1"/>
</dbReference>
<protein>
    <recommendedName>
        <fullName evidence="3">Flagellin</fullName>
    </recommendedName>
</protein>
<name>A0A5P3VF98_9BURK</name>
<dbReference type="Pfam" id="PF12445">
    <property type="entry name" value="FliC"/>
    <property type="match status" value="1"/>
</dbReference>
<gene>
    <name evidence="7" type="ORF">D2917_06430</name>
</gene>
<dbReference type="InterPro" id="IPR032826">
    <property type="entry name" value="FliC_H7"/>
</dbReference>
<feature type="domain" description="Flagellin C-terminal" evidence="5">
    <location>
        <begin position="489"/>
        <end position="574"/>
    </location>
</feature>
<dbReference type="InterPro" id="IPR001029">
    <property type="entry name" value="Flagellin_N"/>
</dbReference>
<dbReference type="InterPro" id="IPR046358">
    <property type="entry name" value="Flagellin_C"/>
</dbReference>
<keyword evidence="7" id="KW-0969">Cilium</keyword>
<keyword evidence="7" id="KW-0966">Cell projection</keyword>
<dbReference type="RefSeq" id="WP_151070035.1">
    <property type="nucleotide sequence ID" value="NZ_CP032518.1"/>
</dbReference>
<dbReference type="GO" id="GO:0005576">
    <property type="term" value="C:extracellular region"/>
    <property type="evidence" value="ECO:0007669"/>
    <property type="project" value="UniProtKB-SubCell"/>
</dbReference>
<evidence type="ECO:0000313" key="7">
    <source>
        <dbReference type="EMBL" id="QEZ43901.1"/>
    </source>
</evidence>
<evidence type="ECO:0000256" key="1">
    <source>
        <dbReference type="ARBA" id="ARBA00005709"/>
    </source>
</evidence>
<evidence type="ECO:0000259" key="6">
    <source>
        <dbReference type="Pfam" id="PF12445"/>
    </source>
</evidence>
<evidence type="ECO:0000313" key="8">
    <source>
        <dbReference type="Proteomes" id="UP000325743"/>
    </source>
</evidence>
<proteinExistence type="inferred from homology"/>
<keyword evidence="2 3" id="KW-0975">Bacterial flagellum</keyword>
<organism evidence="7 8">
    <name type="scientific">Cupriavidus oxalaticus</name>
    <dbReference type="NCBI Taxonomy" id="96344"/>
    <lineage>
        <taxon>Bacteria</taxon>
        <taxon>Pseudomonadati</taxon>
        <taxon>Pseudomonadota</taxon>
        <taxon>Betaproteobacteria</taxon>
        <taxon>Burkholderiales</taxon>
        <taxon>Burkholderiaceae</taxon>
        <taxon>Cupriavidus</taxon>
    </lineage>
</organism>
<dbReference type="Pfam" id="PF00669">
    <property type="entry name" value="Flagellin_N"/>
    <property type="match status" value="1"/>
</dbReference>
<feature type="domain" description="Flagellin H7-serospecific" evidence="6">
    <location>
        <begin position="358"/>
        <end position="479"/>
    </location>
</feature>
<evidence type="ECO:0000259" key="5">
    <source>
        <dbReference type="Pfam" id="PF00700"/>
    </source>
</evidence>
<dbReference type="Gene3D" id="1.20.1330.10">
    <property type="entry name" value="f41 fragment of flagellin, N-terminal domain"/>
    <property type="match status" value="2"/>
</dbReference>